<evidence type="ECO:0000256" key="1">
    <source>
        <dbReference type="SAM" id="MobiDB-lite"/>
    </source>
</evidence>
<accession>A0AAD8NKX0</accession>
<dbReference type="AlphaFoldDB" id="A0AAD8NKX0"/>
<dbReference type="Proteomes" id="UP001229421">
    <property type="component" value="Unassembled WGS sequence"/>
</dbReference>
<reference evidence="2" key="1">
    <citation type="journal article" date="2023" name="bioRxiv">
        <title>Improved chromosome-level genome assembly for marigold (Tagetes erecta).</title>
        <authorList>
            <person name="Jiang F."/>
            <person name="Yuan L."/>
            <person name="Wang S."/>
            <person name="Wang H."/>
            <person name="Xu D."/>
            <person name="Wang A."/>
            <person name="Fan W."/>
        </authorList>
    </citation>
    <scope>NUCLEOTIDE SEQUENCE</scope>
    <source>
        <strain evidence="2">WSJ</strain>
        <tissue evidence="2">Leaf</tissue>
    </source>
</reference>
<evidence type="ECO:0000313" key="2">
    <source>
        <dbReference type="EMBL" id="KAK1419760.1"/>
    </source>
</evidence>
<gene>
    <name evidence="2" type="ORF">QVD17_29071</name>
</gene>
<protein>
    <submittedName>
        <fullName evidence="2">Uncharacterized protein</fullName>
    </submittedName>
</protein>
<keyword evidence="3" id="KW-1185">Reference proteome</keyword>
<comment type="caution">
    <text evidence="2">The sequence shown here is derived from an EMBL/GenBank/DDBJ whole genome shotgun (WGS) entry which is preliminary data.</text>
</comment>
<sequence>MTFFLLVIISTSKLKVKEKHAEFLLTRVKTRILYKLSHLTFVPNSNPNRTLTPVRRTLPPSQTCSTTPANTIAATSDHRSNTTANYIIY</sequence>
<evidence type="ECO:0000313" key="3">
    <source>
        <dbReference type="Proteomes" id="UP001229421"/>
    </source>
</evidence>
<dbReference type="EMBL" id="JAUHHV010000007">
    <property type="protein sequence ID" value="KAK1419760.1"/>
    <property type="molecule type" value="Genomic_DNA"/>
</dbReference>
<organism evidence="2 3">
    <name type="scientific">Tagetes erecta</name>
    <name type="common">African marigold</name>
    <dbReference type="NCBI Taxonomy" id="13708"/>
    <lineage>
        <taxon>Eukaryota</taxon>
        <taxon>Viridiplantae</taxon>
        <taxon>Streptophyta</taxon>
        <taxon>Embryophyta</taxon>
        <taxon>Tracheophyta</taxon>
        <taxon>Spermatophyta</taxon>
        <taxon>Magnoliopsida</taxon>
        <taxon>eudicotyledons</taxon>
        <taxon>Gunneridae</taxon>
        <taxon>Pentapetalae</taxon>
        <taxon>asterids</taxon>
        <taxon>campanulids</taxon>
        <taxon>Asterales</taxon>
        <taxon>Asteraceae</taxon>
        <taxon>Asteroideae</taxon>
        <taxon>Heliantheae alliance</taxon>
        <taxon>Tageteae</taxon>
        <taxon>Tagetes</taxon>
    </lineage>
</organism>
<feature type="compositionally biased region" description="Polar residues" evidence="1">
    <location>
        <begin position="59"/>
        <end position="69"/>
    </location>
</feature>
<feature type="region of interest" description="Disordered" evidence="1">
    <location>
        <begin position="50"/>
        <end position="69"/>
    </location>
</feature>
<name>A0AAD8NKX0_TARER</name>
<proteinExistence type="predicted"/>